<dbReference type="PRINTS" id="PR00080">
    <property type="entry name" value="SDRFAMILY"/>
</dbReference>
<name>A0A1H1H6F3_9BURK</name>
<dbReference type="InterPro" id="IPR036291">
    <property type="entry name" value="NAD(P)-bd_dom_sf"/>
</dbReference>
<gene>
    <name evidence="3" type="ORF">SAMN05443245_3572</name>
</gene>
<dbReference type="EMBL" id="FNKP01000002">
    <property type="protein sequence ID" value="SDR20943.1"/>
    <property type="molecule type" value="Genomic_DNA"/>
</dbReference>
<evidence type="ECO:0000313" key="3">
    <source>
        <dbReference type="EMBL" id="SDR20943.1"/>
    </source>
</evidence>
<accession>A0A1H1H6F3</accession>
<evidence type="ECO:0000256" key="2">
    <source>
        <dbReference type="ARBA" id="ARBA00023002"/>
    </source>
</evidence>
<reference evidence="4" key="1">
    <citation type="submission" date="2016-10" db="EMBL/GenBank/DDBJ databases">
        <authorList>
            <person name="Varghese N."/>
        </authorList>
    </citation>
    <scope>NUCLEOTIDE SEQUENCE [LARGE SCALE GENOMIC DNA]</scope>
    <source>
        <strain evidence="4">GAS106B</strain>
    </source>
</reference>
<dbReference type="PANTHER" id="PTHR43639">
    <property type="entry name" value="OXIDOREDUCTASE, SHORT-CHAIN DEHYDROGENASE/REDUCTASE FAMILY (AFU_ORTHOLOGUE AFUA_5G02870)"/>
    <property type="match status" value="1"/>
</dbReference>
<dbReference type="OrthoDB" id="9806974at2"/>
<dbReference type="GO" id="GO:0016491">
    <property type="term" value="F:oxidoreductase activity"/>
    <property type="evidence" value="ECO:0007669"/>
    <property type="project" value="UniProtKB-KW"/>
</dbReference>
<organism evidence="3 4">
    <name type="scientific">Paraburkholderia fungorum</name>
    <dbReference type="NCBI Taxonomy" id="134537"/>
    <lineage>
        <taxon>Bacteria</taxon>
        <taxon>Pseudomonadati</taxon>
        <taxon>Pseudomonadota</taxon>
        <taxon>Betaproteobacteria</taxon>
        <taxon>Burkholderiales</taxon>
        <taxon>Burkholderiaceae</taxon>
        <taxon>Paraburkholderia</taxon>
    </lineage>
</organism>
<dbReference type="FunFam" id="3.40.50.720:FF:000084">
    <property type="entry name" value="Short-chain dehydrogenase reductase"/>
    <property type="match status" value="1"/>
</dbReference>
<proteinExistence type="inferred from homology"/>
<dbReference type="Pfam" id="PF13561">
    <property type="entry name" value="adh_short_C2"/>
    <property type="match status" value="1"/>
</dbReference>
<evidence type="ECO:0000313" key="4">
    <source>
        <dbReference type="Proteomes" id="UP000183487"/>
    </source>
</evidence>
<dbReference type="InterPro" id="IPR002347">
    <property type="entry name" value="SDR_fam"/>
</dbReference>
<dbReference type="CDD" id="cd05233">
    <property type="entry name" value="SDR_c"/>
    <property type="match status" value="1"/>
</dbReference>
<dbReference type="SUPFAM" id="SSF51735">
    <property type="entry name" value="NAD(P)-binding Rossmann-fold domains"/>
    <property type="match status" value="1"/>
</dbReference>
<dbReference type="AlphaFoldDB" id="A0A1H1H6F3"/>
<keyword evidence="2" id="KW-0560">Oxidoreductase</keyword>
<comment type="similarity">
    <text evidence="1">Belongs to the short-chain dehydrogenases/reductases (SDR) family.</text>
</comment>
<dbReference type="Proteomes" id="UP000183487">
    <property type="component" value="Unassembled WGS sequence"/>
</dbReference>
<dbReference type="PANTHER" id="PTHR43639:SF1">
    <property type="entry name" value="SHORT-CHAIN DEHYDROGENASE_REDUCTASE FAMILY PROTEIN"/>
    <property type="match status" value="1"/>
</dbReference>
<dbReference type="RefSeq" id="WP_074767098.1">
    <property type="nucleotide sequence ID" value="NZ_FNKP01000002.1"/>
</dbReference>
<keyword evidence="4" id="KW-1185">Reference proteome</keyword>
<protein>
    <submittedName>
        <fullName evidence="3">NAD(P)-dependent dehydrogenase, short-chain alcohol dehydrogenase family</fullName>
    </submittedName>
</protein>
<dbReference type="Gene3D" id="3.40.50.720">
    <property type="entry name" value="NAD(P)-binding Rossmann-like Domain"/>
    <property type="match status" value="1"/>
</dbReference>
<evidence type="ECO:0000256" key="1">
    <source>
        <dbReference type="ARBA" id="ARBA00006484"/>
    </source>
</evidence>
<dbReference type="PRINTS" id="PR00081">
    <property type="entry name" value="GDHRDH"/>
</dbReference>
<sequence>MNTDTQTAIVTGASSGIGFAITKAFLALGFNVVGNARTDQRLKAAAAQLGDTSRFLHVAGDIADPAVAGALFDTAITHFGFVDILVNCAGAFIAKPVGDYTEEDLDLLISTNLKGFFYPAQLAARHMAANGAGHIINITASIAMQPNVRVPSVIPALVKGGINAATRALALELAAHNVKVNAIAPGVIDTPLHEPGAIEHYRALAPSGTVGTTSDVVDAVLYLVRSSFVTGVVVPVDGGSTAGVW</sequence>